<keyword evidence="6" id="KW-1185">Reference proteome</keyword>
<evidence type="ECO:0000313" key="6">
    <source>
        <dbReference type="Proteomes" id="UP001159405"/>
    </source>
</evidence>
<dbReference type="InterPro" id="IPR000719">
    <property type="entry name" value="Prot_kinase_dom"/>
</dbReference>
<gene>
    <name evidence="5" type="ORF">PLOB_00016777</name>
</gene>
<feature type="domain" description="Protein kinase" evidence="4">
    <location>
        <begin position="87"/>
        <end position="342"/>
    </location>
</feature>
<dbReference type="PANTHER" id="PTHR44329">
    <property type="entry name" value="SERINE/THREONINE-PROTEIN KINASE TNNI3K-RELATED"/>
    <property type="match status" value="1"/>
</dbReference>
<evidence type="ECO:0000256" key="2">
    <source>
        <dbReference type="ARBA" id="ARBA00022840"/>
    </source>
</evidence>
<dbReference type="Gene3D" id="1.10.510.10">
    <property type="entry name" value="Transferase(Phosphotransferase) domain 1"/>
    <property type="match status" value="1"/>
</dbReference>
<keyword evidence="2" id="KW-0067">ATP-binding</keyword>
<comment type="caution">
    <text evidence="5">The sequence shown here is derived from an EMBL/GenBank/DDBJ whole genome shotgun (WGS) entry which is preliminary data.</text>
</comment>
<dbReference type="InterPro" id="IPR051681">
    <property type="entry name" value="Ser/Thr_Kinases-Pseudokinases"/>
</dbReference>
<dbReference type="InterPro" id="IPR008271">
    <property type="entry name" value="Ser/Thr_kinase_AS"/>
</dbReference>
<dbReference type="Proteomes" id="UP001159405">
    <property type="component" value="Unassembled WGS sequence"/>
</dbReference>
<dbReference type="Pfam" id="PF07714">
    <property type="entry name" value="PK_Tyr_Ser-Thr"/>
    <property type="match status" value="1"/>
</dbReference>
<protein>
    <recommendedName>
        <fullName evidence="4">Protein kinase domain-containing protein</fullName>
    </recommendedName>
</protein>
<name>A0ABN8NHC9_9CNID</name>
<dbReference type="SMART" id="SM00220">
    <property type="entry name" value="S_TKc"/>
    <property type="match status" value="1"/>
</dbReference>
<evidence type="ECO:0000256" key="3">
    <source>
        <dbReference type="SAM" id="MobiDB-lite"/>
    </source>
</evidence>
<sequence>IRCLWQVIIAGQQQEGSKRPVETSNEDVKSKMEEKGHGETQSAQLQGDHNILLTVANEAELIRHKLLETVTPQEIWDSTKSPLKPFYTTGSMLGEGRFGKVFQGTAQVAMKFPKERGRSDLINEVRILSCLEHPNIVAFLGTNSGALLMEMMDENLHHHIKRKGGSLSIDSIMSFGLDVANGLEYLQQIGIIHFDIKSSNILINNNPEVAKLSDFGLAKVLTRQDVRLEVLHYDGQLFGMDPIYPESFKTDIWNFGWVLFEMAVCRSPDFVKLSRLVKQSNGRFPDLDELGTNYTRGVVPGGRRKTFLKYPDLKELVIKCIGIVPGSRPEISEVISILKEYFKMSP</sequence>
<reference evidence="5 6" key="1">
    <citation type="submission" date="2022-05" db="EMBL/GenBank/DDBJ databases">
        <authorList>
            <consortium name="Genoscope - CEA"/>
            <person name="William W."/>
        </authorList>
    </citation>
    <scope>NUCLEOTIDE SEQUENCE [LARGE SCALE GENOMIC DNA]</scope>
</reference>
<dbReference type="InterPro" id="IPR001245">
    <property type="entry name" value="Ser-Thr/Tyr_kinase_cat_dom"/>
</dbReference>
<proteinExistence type="predicted"/>
<organism evidence="5 6">
    <name type="scientific">Porites lobata</name>
    <dbReference type="NCBI Taxonomy" id="104759"/>
    <lineage>
        <taxon>Eukaryota</taxon>
        <taxon>Metazoa</taxon>
        <taxon>Cnidaria</taxon>
        <taxon>Anthozoa</taxon>
        <taxon>Hexacorallia</taxon>
        <taxon>Scleractinia</taxon>
        <taxon>Fungiina</taxon>
        <taxon>Poritidae</taxon>
        <taxon>Porites</taxon>
    </lineage>
</organism>
<dbReference type="EMBL" id="CALNXK010000020">
    <property type="protein sequence ID" value="CAH3107628.1"/>
    <property type="molecule type" value="Genomic_DNA"/>
</dbReference>
<feature type="compositionally biased region" description="Basic and acidic residues" evidence="3">
    <location>
        <begin position="16"/>
        <end position="38"/>
    </location>
</feature>
<evidence type="ECO:0000313" key="5">
    <source>
        <dbReference type="EMBL" id="CAH3107628.1"/>
    </source>
</evidence>
<dbReference type="InterPro" id="IPR011009">
    <property type="entry name" value="Kinase-like_dom_sf"/>
</dbReference>
<dbReference type="PROSITE" id="PS00108">
    <property type="entry name" value="PROTEIN_KINASE_ST"/>
    <property type="match status" value="1"/>
</dbReference>
<evidence type="ECO:0000259" key="4">
    <source>
        <dbReference type="PROSITE" id="PS50011"/>
    </source>
</evidence>
<feature type="region of interest" description="Disordered" evidence="3">
    <location>
        <begin position="15"/>
        <end position="44"/>
    </location>
</feature>
<keyword evidence="1" id="KW-0547">Nucleotide-binding</keyword>
<dbReference type="PROSITE" id="PS50011">
    <property type="entry name" value="PROTEIN_KINASE_DOM"/>
    <property type="match status" value="1"/>
</dbReference>
<accession>A0ABN8NHC9</accession>
<dbReference type="SUPFAM" id="SSF56112">
    <property type="entry name" value="Protein kinase-like (PK-like)"/>
    <property type="match status" value="1"/>
</dbReference>
<feature type="non-terminal residue" evidence="5">
    <location>
        <position position="1"/>
    </location>
</feature>
<evidence type="ECO:0000256" key="1">
    <source>
        <dbReference type="ARBA" id="ARBA00022741"/>
    </source>
</evidence>
<dbReference type="PANTHER" id="PTHR44329:SF298">
    <property type="entry name" value="MIXED LINEAGE KINASE DOMAIN-LIKE PROTEIN"/>
    <property type="match status" value="1"/>
</dbReference>